<dbReference type="AlphaFoldDB" id="A0A0M4STL2"/>
<reference evidence="3" key="1">
    <citation type="submission" date="2015-07" db="EMBL/GenBank/DDBJ databases">
        <title>Genome Of Nitrogen-Fixing Cyanobacterium Nostoc piscinale CENA21 From Solimoes/Amazon River Floodplain Sediments And Comparative Genomics To Uncover Biosynthetic Natural Products Potential.</title>
        <authorList>
            <person name="Leao T.F."/>
            <person name="Leao P.N."/>
            <person name="Guimaraes P.I."/>
            <person name="de Melo A.G.C."/>
            <person name="Ramos R.T.J."/>
            <person name="Silva A."/>
            <person name="Fiore M.F."/>
            <person name="Schneider M.P.C."/>
        </authorList>
    </citation>
    <scope>NUCLEOTIDE SEQUENCE [LARGE SCALE GENOMIC DNA]</scope>
    <source>
        <strain evidence="3">CENA21</strain>
    </source>
</reference>
<feature type="region of interest" description="Disordered" evidence="1">
    <location>
        <begin position="20"/>
        <end position="76"/>
    </location>
</feature>
<dbReference type="RefSeq" id="WP_062295225.1">
    <property type="nucleotide sequence ID" value="NZ_CP012036.1"/>
</dbReference>
<proteinExistence type="predicted"/>
<accession>A0A0M4STL2</accession>
<evidence type="ECO:0000256" key="1">
    <source>
        <dbReference type="SAM" id="MobiDB-lite"/>
    </source>
</evidence>
<feature type="compositionally biased region" description="Low complexity" evidence="1">
    <location>
        <begin position="20"/>
        <end position="35"/>
    </location>
</feature>
<dbReference type="PATRIC" id="fig|224013.5.peg.4910"/>
<protein>
    <submittedName>
        <fullName evidence="2">Uncharacterized protein</fullName>
    </submittedName>
</protein>
<name>A0A0M4STL2_9NOSO</name>
<organism evidence="2 3">
    <name type="scientific">Nostoc piscinale CENA21</name>
    <dbReference type="NCBI Taxonomy" id="224013"/>
    <lineage>
        <taxon>Bacteria</taxon>
        <taxon>Bacillati</taxon>
        <taxon>Cyanobacteriota</taxon>
        <taxon>Cyanophyceae</taxon>
        <taxon>Nostocales</taxon>
        <taxon>Nostocaceae</taxon>
        <taxon>Nostoc</taxon>
    </lineage>
</organism>
<dbReference type="Proteomes" id="UP000062645">
    <property type="component" value="Chromosome"/>
</dbReference>
<evidence type="ECO:0000313" key="3">
    <source>
        <dbReference type="Proteomes" id="UP000062645"/>
    </source>
</evidence>
<feature type="compositionally biased region" description="Polar residues" evidence="1">
    <location>
        <begin position="38"/>
        <end position="54"/>
    </location>
</feature>
<evidence type="ECO:0000313" key="2">
    <source>
        <dbReference type="EMBL" id="ALF54678.1"/>
    </source>
</evidence>
<dbReference type="EMBL" id="CP012036">
    <property type="protein sequence ID" value="ALF54678.1"/>
    <property type="molecule type" value="Genomic_DNA"/>
</dbReference>
<sequence length="76" mass="7933">MSNKFITSNLVVDLSTGEQQLLSGGQSTGTTSDGQPTYGGQPSYGGQSTDQSGGYNYPTYICRPVYGNESGGNNNQ</sequence>
<reference evidence="2 3" key="2">
    <citation type="journal article" date="2016" name="Genome Announc.">
        <title>Draft Genome Sequence of the N2-Fixing Cyanobacterium Nostoc piscinale CENA21, Isolated from the Brazilian Amazon Floodplain.</title>
        <authorList>
            <person name="Leao T."/>
            <person name="Guimaraes P.I."/>
            <person name="de Melo A.G."/>
            <person name="Ramos R.T."/>
            <person name="Leao P.N."/>
            <person name="Silva A."/>
            <person name="Fiore M.F."/>
            <person name="Schneider M.P."/>
        </authorList>
    </citation>
    <scope>NUCLEOTIDE SEQUENCE [LARGE SCALE GENOMIC DNA]</scope>
    <source>
        <strain evidence="2 3">CENA21</strain>
    </source>
</reference>
<gene>
    <name evidence="2" type="ORF">ACX27_20515</name>
</gene>
<keyword evidence="3" id="KW-1185">Reference proteome</keyword>
<dbReference type="KEGG" id="npz:ACX27_20515"/>
<dbReference type="STRING" id="224013.ACX27_20515"/>